<feature type="binding site" evidence="10 12">
    <location>
        <begin position="133"/>
        <end position="134"/>
    </location>
    <ligand>
        <name>L-glutamine</name>
        <dbReference type="ChEBI" id="CHEBI:58359"/>
    </ligand>
</feature>
<name>A0A9D2G7B6_9FIRM</name>
<dbReference type="EC" id="3.5.1.2" evidence="10"/>
<dbReference type="PROSITE" id="PS51273">
    <property type="entry name" value="GATASE_TYPE_1"/>
    <property type="match status" value="1"/>
</dbReference>
<evidence type="ECO:0000256" key="5">
    <source>
        <dbReference type="ARBA" id="ARBA00023239"/>
    </source>
</evidence>
<comment type="catalytic activity">
    <reaction evidence="6 10">
        <text>aldehydo-D-ribose 5-phosphate + D-glyceraldehyde 3-phosphate + L-glutamine = pyridoxal 5'-phosphate + L-glutamate + phosphate + 3 H2O + H(+)</text>
        <dbReference type="Rhea" id="RHEA:31507"/>
        <dbReference type="ChEBI" id="CHEBI:15377"/>
        <dbReference type="ChEBI" id="CHEBI:15378"/>
        <dbReference type="ChEBI" id="CHEBI:29985"/>
        <dbReference type="ChEBI" id="CHEBI:43474"/>
        <dbReference type="ChEBI" id="CHEBI:58273"/>
        <dbReference type="ChEBI" id="CHEBI:58359"/>
        <dbReference type="ChEBI" id="CHEBI:59776"/>
        <dbReference type="ChEBI" id="CHEBI:597326"/>
        <dbReference type="EC" id="4.3.3.6"/>
    </reaction>
</comment>
<evidence type="ECO:0000313" key="13">
    <source>
        <dbReference type="EMBL" id="HIZ73601.1"/>
    </source>
</evidence>
<dbReference type="EC" id="4.3.3.6" evidence="10"/>
<dbReference type="CDD" id="cd01749">
    <property type="entry name" value="GATase1_PB"/>
    <property type="match status" value="1"/>
</dbReference>
<keyword evidence="3 10" id="KW-0663">Pyridoxal phosphate</keyword>
<feature type="binding site" evidence="10 12">
    <location>
        <begin position="47"/>
        <end position="49"/>
    </location>
    <ligand>
        <name>L-glutamine</name>
        <dbReference type="ChEBI" id="CHEBI:58359"/>
    </ligand>
</feature>
<dbReference type="PROSITE" id="PS51130">
    <property type="entry name" value="PDXT_SNO_2"/>
    <property type="match status" value="1"/>
</dbReference>
<evidence type="ECO:0000256" key="12">
    <source>
        <dbReference type="PIRSR" id="PIRSR005639-2"/>
    </source>
</evidence>
<evidence type="ECO:0000256" key="8">
    <source>
        <dbReference type="ARBA" id="ARBA00054599"/>
    </source>
</evidence>
<evidence type="ECO:0000256" key="6">
    <source>
        <dbReference type="ARBA" id="ARBA00047992"/>
    </source>
</evidence>
<dbReference type="InterPro" id="IPR002161">
    <property type="entry name" value="PdxT/SNO"/>
</dbReference>
<dbReference type="InterPro" id="IPR029062">
    <property type="entry name" value="Class_I_gatase-like"/>
</dbReference>
<accession>A0A9D2G7B6</accession>
<evidence type="ECO:0000256" key="3">
    <source>
        <dbReference type="ARBA" id="ARBA00022898"/>
    </source>
</evidence>
<organism evidence="13 14">
    <name type="scientific">Candidatus Gallimonas intestinavium</name>
    <dbReference type="NCBI Taxonomy" id="2838603"/>
    <lineage>
        <taxon>Bacteria</taxon>
        <taxon>Bacillati</taxon>
        <taxon>Bacillota</taxon>
        <taxon>Clostridia</taxon>
        <taxon>Candidatus Gallimonas</taxon>
    </lineage>
</organism>
<dbReference type="PANTHER" id="PTHR31559:SF0">
    <property type="entry name" value="PYRIDOXAL 5'-PHOSPHATE SYNTHASE SUBUNIT SNO1-RELATED"/>
    <property type="match status" value="1"/>
</dbReference>
<dbReference type="GO" id="GO:0036381">
    <property type="term" value="F:pyridoxal 5'-phosphate synthase (glutamine hydrolysing) activity"/>
    <property type="evidence" value="ECO:0007669"/>
    <property type="project" value="UniProtKB-UniRule"/>
</dbReference>
<proteinExistence type="inferred from homology"/>
<evidence type="ECO:0000313" key="14">
    <source>
        <dbReference type="Proteomes" id="UP000824102"/>
    </source>
</evidence>
<dbReference type="GO" id="GO:0006543">
    <property type="term" value="P:L-glutamine catabolic process"/>
    <property type="evidence" value="ECO:0007669"/>
    <property type="project" value="UniProtKB-UniRule"/>
</dbReference>
<comment type="pathway">
    <text evidence="10">Cofactor biosynthesis; pyridoxal 5'-phosphate biosynthesis.</text>
</comment>
<dbReference type="AlphaFoldDB" id="A0A9D2G7B6"/>
<dbReference type="SUPFAM" id="SSF52317">
    <property type="entry name" value="Class I glutamine amidotransferase-like"/>
    <property type="match status" value="1"/>
</dbReference>
<dbReference type="GO" id="GO:0008614">
    <property type="term" value="P:pyridoxine metabolic process"/>
    <property type="evidence" value="ECO:0007669"/>
    <property type="project" value="TreeGrafter"/>
</dbReference>
<sequence length="190" mass="20457">MKIGVFALQGAFIEHEHALQKLGAEVVEIRRLAHFSEQFDGLVLPGGESTVQGKLLREEGLFAPLKSAIEGGTPVLATCAGLILLANKIEGGEAPHLRTLNVTVRRNAYGRQLGSFTTNAEVKGIGEYPAVFIRAPYVAEAGEGVEVLSVVGGKTVAVRQNKMLALAFHPELTDDLRVHEYFLKIIKGEA</sequence>
<reference evidence="13" key="1">
    <citation type="journal article" date="2021" name="PeerJ">
        <title>Extensive microbial diversity within the chicken gut microbiome revealed by metagenomics and culture.</title>
        <authorList>
            <person name="Gilroy R."/>
            <person name="Ravi A."/>
            <person name="Getino M."/>
            <person name="Pursley I."/>
            <person name="Horton D.L."/>
            <person name="Alikhan N.F."/>
            <person name="Baker D."/>
            <person name="Gharbi K."/>
            <person name="Hall N."/>
            <person name="Watson M."/>
            <person name="Adriaenssens E.M."/>
            <person name="Foster-Nyarko E."/>
            <person name="Jarju S."/>
            <person name="Secka A."/>
            <person name="Antonio M."/>
            <person name="Oren A."/>
            <person name="Chaudhuri R.R."/>
            <person name="La Ragione R."/>
            <person name="Hildebrand F."/>
            <person name="Pallen M.J."/>
        </authorList>
    </citation>
    <scope>NUCLEOTIDE SEQUENCE</scope>
    <source>
        <strain evidence="13">ChiW7-2402</strain>
    </source>
</reference>
<gene>
    <name evidence="10 13" type="primary">pdxT</name>
    <name evidence="13" type="ORF">H9964_08475</name>
</gene>
<dbReference type="GO" id="GO:0005829">
    <property type="term" value="C:cytosol"/>
    <property type="evidence" value="ECO:0007669"/>
    <property type="project" value="TreeGrafter"/>
</dbReference>
<keyword evidence="4 10" id="KW-0315">Glutamine amidotransferase</keyword>
<evidence type="ECO:0000256" key="10">
    <source>
        <dbReference type="HAMAP-Rule" id="MF_01615"/>
    </source>
</evidence>
<comment type="subunit">
    <text evidence="9 10">In the presence of PdxS, forms a dodecamer of heterodimers. Only shows activity in the heterodimer.</text>
</comment>
<dbReference type="EMBL" id="DXBB01000131">
    <property type="protein sequence ID" value="HIZ73601.1"/>
    <property type="molecule type" value="Genomic_DNA"/>
</dbReference>
<dbReference type="PANTHER" id="PTHR31559">
    <property type="entry name" value="PYRIDOXAL 5'-PHOSPHATE SYNTHASE SUBUNIT SNO"/>
    <property type="match status" value="1"/>
</dbReference>
<feature type="active site" description="Charge relay system" evidence="10 11">
    <location>
        <position position="169"/>
    </location>
</feature>
<dbReference type="GO" id="GO:0042823">
    <property type="term" value="P:pyridoxal phosphate biosynthetic process"/>
    <property type="evidence" value="ECO:0007669"/>
    <property type="project" value="UniProtKB-UniRule"/>
</dbReference>
<dbReference type="GO" id="GO:1903600">
    <property type="term" value="C:glutaminase complex"/>
    <property type="evidence" value="ECO:0007669"/>
    <property type="project" value="TreeGrafter"/>
</dbReference>
<evidence type="ECO:0000256" key="11">
    <source>
        <dbReference type="PIRSR" id="PIRSR005639-1"/>
    </source>
</evidence>
<dbReference type="Gene3D" id="3.40.50.880">
    <property type="match status" value="1"/>
</dbReference>
<reference evidence="13" key="2">
    <citation type="submission" date="2021-04" db="EMBL/GenBank/DDBJ databases">
        <authorList>
            <person name="Gilroy R."/>
        </authorList>
    </citation>
    <scope>NUCLEOTIDE SEQUENCE</scope>
    <source>
        <strain evidence="13">ChiW7-2402</strain>
    </source>
</reference>
<dbReference type="PROSITE" id="PS01236">
    <property type="entry name" value="PDXT_SNO_1"/>
    <property type="match status" value="1"/>
</dbReference>
<dbReference type="PIRSF" id="PIRSF005639">
    <property type="entry name" value="Glut_amidoT_SNO"/>
    <property type="match status" value="1"/>
</dbReference>
<evidence type="ECO:0000256" key="2">
    <source>
        <dbReference type="ARBA" id="ARBA00022801"/>
    </source>
</evidence>
<comment type="catalytic activity">
    <reaction evidence="7 10">
        <text>L-glutamine + H2O = L-glutamate + NH4(+)</text>
        <dbReference type="Rhea" id="RHEA:15889"/>
        <dbReference type="ChEBI" id="CHEBI:15377"/>
        <dbReference type="ChEBI" id="CHEBI:28938"/>
        <dbReference type="ChEBI" id="CHEBI:29985"/>
        <dbReference type="ChEBI" id="CHEBI:58359"/>
        <dbReference type="EC" id="3.5.1.2"/>
    </reaction>
</comment>
<evidence type="ECO:0000256" key="7">
    <source>
        <dbReference type="ARBA" id="ARBA00049534"/>
    </source>
</evidence>
<comment type="caution">
    <text evidence="13">The sequence shown here is derived from an EMBL/GenBank/DDBJ whole genome shotgun (WGS) entry which is preliminary data.</text>
</comment>
<evidence type="ECO:0000256" key="9">
    <source>
        <dbReference type="ARBA" id="ARBA00064749"/>
    </source>
</evidence>
<dbReference type="HAMAP" id="MF_01615">
    <property type="entry name" value="PdxT"/>
    <property type="match status" value="1"/>
</dbReference>
<dbReference type="InterPro" id="IPR021196">
    <property type="entry name" value="PdxT/SNO_CS"/>
</dbReference>
<dbReference type="Pfam" id="PF01174">
    <property type="entry name" value="SNO"/>
    <property type="match status" value="1"/>
</dbReference>
<dbReference type="FunFam" id="3.40.50.880:FF:000010">
    <property type="entry name" value="uncharacterized protein LOC100176842 isoform X2"/>
    <property type="match status" value="1"/>
</dbReference>
<evidence type="ECO:0000256" key="1">
    <source>
        <dbReference type="ARBA" id="ARBA00008345"/>
    </source>
</evidence>
<dbReference type="GO" id="GO:0004359">
    <property type="term" value="F:glutaminase activity"/>
    <property type="evidence" value="ECO:0007669"/>
    <property type="project" value="UniProtKB-UniRule"/>
</dbReference>
<keyword evidence="5 10" id="KW-0456">Lyase</keyword>
<dbReference type="NCBIfam" id="TIGR03800">
    <property type="entry name" value="PLP_synth_Pdx2"/>
    <property type="match status" value="1"/>
</dbReference>
<keyword evidence="2 10" id="KW-0378">Hydrolase</keyword>
<comment type="similarity">
    <text evidence="1 10">Belongs to the glutaminase PdxT/SNO family.</text>
</comment>
<comment type="function">
    <text evidence="8 10">Catalyzes the hydrolysis of glutamine to glutamate and ammonia as part of the biosynthesis of pyridoxal 5'-phosphate. The resulting ammonia molecule is channeled to the active site of PdxS.</text>
</comment>
<feature type="binding site" evidence="10 12">
    <location>
        <position position="106"/>
    </location>
    <ligand>
        <name>L-glutamine</name>
        <dbReference type="ChEBI" id="CHEBI:58359"/>
    </ligand>
</feature>
<feature type="active site" description="Nucleophile" evidence="10 11">
    <location>
        <position position="79"/>
    </location>
</feature>
<protein>
    <recommendedName>
        <fullName evidence="10">Pyridoxal 5'-phosphate synthase subunit PdxT</fullName>
        <ecNumber evidence="10">4.3.3.6</ecNumber>
    </recommendedName>
    <alternativeName>
        <fullName evidence="10">Pdx2</fullName>
    </alternativeName>
    <alternativeName>
        <fullName evidence="10">Pyridoxal 5'-phosphate synthase glutaminase subunit</fullName>
        <ecNumber evidence="10">3.5.1.2</ecNumber>
    </alternativeName>
</protein>
<evidence type="ECO:0000256" key="4">
    <source>
        <dbReference type="ARBA" id="ARBA00022962"/>
    </source>
</evidence>
<dbReference type="Proteomes" id="UP000824102">
    <property type="component" value="Unassembled WGS sequence"/>
</dbReference>
<feature type="active site" description="Charge relay system" evidence="10 11">
    <location>
        <position position="171"/>
    </location>
</feature>